<accession>A0AA40BV20</accession>
<dbReference type="EMBL" id="JAULSU010000006">
    <property type="protein sequence ID" value="KAK0614736.1"/>
    <property type="molecule type" value="Genomic_DNA"/>
</dbReference>
<feature type="signal peptide" evidence="2">
    <location>
        <begin position="1"/>
        <end position="21"/>
    </location>
</feature>
<feature type="chain" id="PRO_5041438140" description="Cerato-platanin" evidence="2">
    <location>
        <begin position="22"/>
        <end position="281"/>
    </location>
</feature>
<evidence type="ECO:0000313" key="4">
    <source>
        <dbReference type="Proteomes" id="UP001175000"/>
    </source>
</evidence>
<dbReference type="PANTHER" id="PTHR38850">
    <property type="entry name" value="CERATO-PLATANIN"/>
    <property type="match status" value="1"/>
</dbReference>
<proteinExistence type="predicted"/>
<keyword evidence="2" id="KW-0732">Signal</keyword>
<gene>
    <name evidence="3" type="ORF">B0T14DRAFT_548218</name>
</gene>
<keyword evidence="4" id="KW-1185">Reference proteome</keyword>
<evidence type="ECO:0000256" key="1">
    <source>
        <dbReference type="SAM" id="MobiDB-lite"/>
    </source>
</evidence>
<dbReference type="Proteomes" id="UP001175000">
    <property type="component" value="Unassembled WGS sequence"/>
</dbReference>
<feature type="region of interest" description="Disordered" evidence="1">
    <location>
        <begin position="231"/>
        <end position="256"/>
    </location>
</feature>
<organism evidence="3 4">
    <name type="scientific">Immersiella caudata</name>
    <dbReference type="NCBI Taxonomy" id="314043"/>
    <lineage>
        <taxon>Eukaryota</taxon>
        <taxon>Fungi</taxon>
        <taxon>Dikarya</taxon>
        <taxon>Ascomycota</taxon>
        <taxon>Pezizomycotina</taxon>
        <taxon>Sordariomycetes</taxon>
        <taxon>Sordariomycetidae</taxon>
        <taxon>Sordariales</taxon>
        <taxon>Lasiosphaeriaceae</taxon>
        <taxon>Immersiella</taxon>
    </lineage>
</organism>
<comment type="caution">
    <text evidence="3">The sequence shown here is derived from an EMBL/GenBank/DDBJ whole genome shotgun (WGS) entry which is preliminary data.</text>
</comment>
<evidence type="ECO:0000256" key="2">
    <source>
        <dbReference type="SAM" id="SignalP"/>
    </source>
</evidence>
<reference evidence="3" key="1">
    <citation type="submission" date="2023-06" db="EMBL/GenBank/DDBJ databases">
        <title>Genome-scale phylogeny and comparative genomics of the fungal order Sordariales.</title>
        <authorList>
            <consortium name="Lawrence Berkeley National Laboratory"/>
            <person name="Hensen N."/>
            <person name="Bonometti L."/>
            <person name="Westerberg I."/>
            <person name="Brannstrom I.O."/>
            <person name="Guillou S."/>
            <person name="Cros-Aarteil S."/>
            <person name="Calhoun S."/>
            <person name="Haridas S."/>
            <person name="Kuo A."/>
            <person name="Mondo S."/>
            <person name="Pangilinan J."/>
            <person name="Riley R."/>
            <person name="Labutti K."/>
            <person name="Andreopoulos B."/>
            <person name="Lipzen A."/>
            <person name="Chen C."/>
            <person name="Yanf M."/>
            <person name="Daum C."/>
            <person name="Ng V."/>
            <person name="Clum A."/>
            <person name="Steindorff A."/>
            <person name="Ohm R."/>
            <person name="Martin F."/>
            <person name="Silar P."/>
            <person name="Natvig D."/>
            <person name="Lalanne C."/>
            <person name="Gautier V."/>
            <person name="Ament-Velasquez S.L."/>
            <person name="Kruys A."/>
            <person name="Hutchinson M.I."/>
            <person name="Powell A.J."/>
            <person name="Barry K."/>
            <person name="Miller A.N."/>
            <person name="Grigoriev I.V."/>
            <person name="Debuchy R."/>
            <person name="Gladieux P."/>
            <person name="Thoren M.H."/>
            <person name="Johannesson H."/>
        </authorList>
    </citation>
    <scope>NUCLEOTIDE SEQUENCE</scope>
    <source>
        <strain evidence="3">CBS 606.72</strain>
    </source>
</reference>
<name>A0AA40BV20_9PEZI</name>
<evidence type="ECO:0000313" key="3">
    <source>
        <dbReference type="EMBL" id="KAK0614736.1"/>
    </source>
</evidence>
<dbReference type="AlphaFoldDB" id="A0AA40BV20"/>
<evidence type="ECO:0008006" key="5">
    <source>
        <dbReference type="Google" id="ProtNLM"/>
    </source>
</evidence>
<sequence>MSGLRAFLSLSALAFAGRAAGEACWATPHDSYSSSVGVLGCKINTDRVAYWPGSIDCNNICIKLSHGGRSVNLLRIDQSGGAYDISYDAWVYLQTGQSAATNPIAGGAVAMDYEEVDASECADLIYTNGAKLPLSASNSMNFLSSCLAQPNSYVAQNHVLFNICDAICSLGQDEECHLDLAVSNQPSCPHTLGLTTELTSAPVFNILYQTGKVVVAGTGKLAPAQVKTPVDVAPQGTAPDVPVPPPTQPTPSAGVFKEQPIPRHVVKCHVLGGWRRFQVPT</sequence>
<protein>
    <recommendedName>
        <fullName evidence="5">Cerato-platanin</fullName>
    </recommendedName>
</protein>
<dbReference type="PANTHER" id="PTHR38850:SF2">
    <property type="entry name" value="CERATO-PLATANIN"/>
    <property type="match status" value="1"/>
</dbReference>